<organism evidence="3 4">
    <name type="scientific">Lysinibacillus telephonicus</name>
    <dbReference type="NCBI Taxonomy" id="1714840"/>
    <lineage>
        <taxon>Bacteria</taxon>
        <taxon>Bacillati</taxon>
        <taxon>Bacillota</taxon>
        <taxon>Bacilli</taxon>
        <taxon>Bacillales</taxon>
        <taxon>Bacillaceae</taxon>
        <taxon>Lysinibacillus</taxon>
    </lineage>
</organism>
<dbReference type="Pfam" id="PF04235">
    <property type="entry name" value="DUF418"/>
    <property type="match status" value="1"/>
</dbReference>
<comment type="caution">
    <text evidence="3">The sequence shown here is derived from an EMBL/GenBank/DDBJ whole genome shotgun (WGS) entry which is preliminary data.</text>
</comment>
<dbReference type="EMBL" id="RXNR01000014">
    <property type="protein sequence ID" value="RTQ94042.1"/>
    <property type="molecule type" value="Genomic_DNA"/>
</dbReference>
<reference evidence="3 4" key="1">
    <citation type="submission" date="2018-12" db="EMBL/GenBank/DDBJ databases">
        <authorList>
            <person name="Yu L."/>
        </authorList>
    </citation>
    <scope>NUCLEOTIDE SEQUENCE [LARGE SCALE GENOMIC DNA]</scope>
    <source>
        <strain evidence="3 4">S5H2222</strain>
    </source>
</reference>
<feature type="transmembrane region" description="Helical" evidence="1">
    <location>
        <begin position="237"/>
        <end position="255"/>
    </location>
</feature>
<feature type="transmembrane region" description="Helical" evidence="1">
    <location>
        <begin position="261"/>
        <end position="285"/>
    </location>
</feature>
<feature type="transmembrane region" description="Helical" evidence="1">
    <location>
        <begin position="113"/>
        <end position="128"/>
    </location>
</feature>
<dbReference type="PANTHER" id="PTHR30590:SF2">
    <property type="entry name" value="INNER MEMBRANE PROTEIN"/>
    <property type="match status" value="1"/>
</dbReference>
<accession>A0A3S0J465</accession>
<dbReference type="AlphaFoldDB" id="A0A3S0J465"/>
<dbReference type="RefSeq" id="WP_126293723.1">
    <property type="nucleotide sequence ID" value="NZ_RXNR01000014.1"/>
</dbReference>
<evidence type="ECO:0000313" key="4">
    <source>
        <dbReference type="Proteomes" id="UP000276349"/>
    </source>
</evidence>
<keyword evidence="1" id="KW-0812">Transmembrane</keyword>
<proteinExistence type="predicted"/>
<gene>
    <name evidence="3" type="ORF">EKG35_06975</name>
</gene>
<dbReference type="InterPro" id="IPR052529">
    <property type="entry name" value="Bact_Transport_Assoc"/>
</dbReference>
<dbReference type="Proteomes" id="UP000276349">
    <property type="component" value="Unassembled WGS sequence"/>
</dbReference>
<feature type="transmembrane region" description="Helical" evidence="1">
    <location>
        <begin position="305"/>
        <end position="324"/>
    </location>
</feature>
<evidence type="ECO:0000259" key="2">
    <source>
        <dbReference type="Pfam" id="PF04235"/>
    </source>
</evidence>
<feature type="transmembrane region" description="Helical" evidence="1">
    <location>
        <begin position="12"/>
        <end position="31"/>
    </location>
</feature>
<dbReference type="PANTHER" id="PTHR30590">
    <property type="entry name" value="INNER MEMBRANE PROTEIN"/>
    <property type="match status" value="1"/>
</dbReference>
<feature type="transmembrane region" description="Helical" evidence="1">
    <location>
        <begin position="90"/>
        <end position="107"/>
    </location>
</feature>
<keyword evidence="1" id="KW-1133">Transmembrane helix</keyword>
<evidence type="ECO:0000313" key="3">
    <source>
        <dbReference type="EMBL" id="RTQ94042.1"/>
    </source>
</evidence>
<feature type="transmembrane region" description="Helical" evidence="1">
    <location>
        <begin position="330"/>
        <end position="354"/>
    </location>
</feature>
<name>A0A3S0J465_9BACI</name>
<feature type="domain" description="DUF418" evidence="2">
    <location>
        <begin position="222"/>
        <end position="371"/>
    </location>
</feature>
<keyword evidence="4" id="KW-1185">Reference proteome</keyword>
<dbReference type="OrthoDB" id="9807744at2"/>
<protein>
    <submittedName>
        <fullName evidence="3">DUF418 domain-containing protein</fullName>
    </submittedName>
</protein>
<sequence length="390" mass="44289">MESKRVSFIDGLRGFSLLGILLANLLIFQYGMFGKEYINSSSFLDEGALKFVKIAVEGSAMPIFTVVFGYSLIKLVESIRKKGRKSRWSIVRRSIGLIVLGLLHATYLWEGDILLFYGGIMLLLIPFINRKPKTLFIWAFVLFALTIATGYGQVEETEKEQQEMMQYVEKSNVIMANGSYDEIYDFRNNVMPPGFEDPILIIMLLFFAPLMYAPMFLFGMGLAKIHAFEDMDKERKWYVIGSFFVPIGLIFKALSQIENDWSSIFLLGGSIILSIGYISFFALIYRTEIFTRVRKIFENVGKLSLSNYILQTIICTLVFYGYGLGFYGQLGVATGVLIGLVVYSLQCFASTLYLKKLKRGPLEVILRMWTNFSLSGKTKVKEVKPIHAGE</sequence>
<evidence type="ECO:0000256" key="1">
    <source>
        <dbReference type="SAM" id="Phobius"/>
    </source>
</evidence>
<dbReference type="InterPro" id="IPR007349">
    <property type="entry name" value="DUF418"/>
</dbReference>
<keyword evidence="1" id="KW-0472">Membrane</keyword>
<feature type="transmembrane region" description="Helical" evidence="1">
    <location>
        <begin position="199"/>
        <end position="225"/>
    </location>
</feature>
<feature type="transmembrane region" description="Helical" evidence="1">
    <location>
        <begin position="51"/>
        <end position="70"/>
    </location>
</feature>
<feature type="transmembrane region" description="Helical" evidence="1">
    <location>
        <begin position="135"/>
        <end position="154"/>
    </location>
</feature>